<reference evidence="1 2" key="1">
    <citation type="journal article" date="2020" name="Nat. Commun.">
        <title>The structures of two archaeal type IV pili illuminate evolutionary relationships.</title>
        <authorList>
            <person name="Wang F."/>
            <person name="Baquero D.P."/>
            <person name="Su Z."/>
            <person name="Beltran L.C."/>
            <person name="Prangishvili D."/>
            <person name="Krupovic M."/>
            <person name="Egelman E.H."/>
        </authorList>
    </citation>
    <scope>NUCLEOTIDE SEQUENCE [LARGE SCALE GENOMIC DNA]</scope>
    <source>
        <strain evidence="1 2">POZ149</strain>
    </source>
</reference>
<proteinExistence type="predicted"/>
<dbReference type="Proteomes" id="UP000594632">
    <property type="component" value="Chromosome"/>
</dbReference>
<name>A0A7S9IHC0_SACSO</name>
<evidence type="ECO:0000313" key="1">
    <source>
        <dbReference type="EMBL" id="QPG49189.1"/>
    </source>
</evidence>
<organism evidence="1 2">
    <name type="scientific">Saccharolobus solfataricus</name>
    <name type="common">Sulfolobus solfataricus</name>
    <dbReference type="NCBI Taxonomy" id="2287"/>
    <lineage>
        <taxon>Archaea</taxon>
        <taxon>Thermoproteota</taxon>
        <taxon>Thermoprotei</taxon>
        <taxon>Sulfolobales</taxon>
        <taxon>Sulfolobaceae</taxon>
        <taxon>Saccharolobus</taxon>
    </lineage>
</organism>
<evidence type="ECO:0000313" key="2">
    <source>
        <dbReference type="Proteomes" id="UP000594632"/>
    </source>
</evidence>
<sequence>MQVDCKEDPDDLYTSDNINDIIKFYYCFNDVNELIKWSRSRPSAEINIVEKEGDSEIVFVVPTPDVKDKLTSNLLKSIKSFHTILVESKGRYFNYARSVNKGVEISLKYNPKWIIITNNDIIIRDDIKQLISKLLNIDNKRFNSIIGAGGPHKFNLCRFTFLSNLLLLSKYKQKFAILKKFNTKFYIYQYKFF</sequence>
<dbReference type="EMBL" id="CP050869">
    <property type="protein sequence ID" value="QPG49189.1"/>
    <property type="molecule type" value="Genomic_DNA"/>
</dbReference>
<dbReference type="AlphaFoldDB" id="A0A7S9IHC0"/>
<gene>
    <name evidence="1" type="ORF">HFC64_04320</name>
</gene>
<protein>
    <submittedName>
        <fullName evidence="1">Uncharacterized protein</fullName>
    </submittedName>
</protein>
<accession>A0A7S9IHC0</accession>